<comment type="caution">
    <text evidence="2">The sequence shown here is derived from an EMBL/GenBank/DDBJ whole genome shotgun (WGS) entry which is preliminary data.</text>
</comment>
<dbReference type="GO" id="GO:0005576">
    <property type="term" value="C:extracellular region"/>
    <property type="evidence" value="ECO:0007669"/>
    <property type="project" value="InterPro"/>
</dbReference>
<sequence length="401" mass="42908">MGPNGSSCPEDVLWPVIPQQAGPEGRATPRFAHFIDEQPLCVTDLHCFREEVAALREGLSQLNGEDICRRQQDCGERLVQAFPQVQLQLEAHIAQLRELADRADKVHRDCTISNVVTDSTAIVSGVLTILGLTLTPVTAGASLAMFATGLGLGLAATATKGVTSLAEEMRISNLESEAQVTASGPNNTQTTTEQQKKTIWEWVKQKAKNIVSKGLSLVQKIINGVEEIEKSKFFVYLDNIKRAVTELIFNKSSAQSSRHLKVVLGGVSQALSKGIRISGAVATGVFLLMDVASLVQKSRHLCQGARLESAETLRRRAQELGTMLELLRQVHGSLQTGCACDVRRAGEAPHAVLSAQTDSEGTGLAGGSSDDGLRAVTADGVQRVATCLSLGQAALTPLRLR</sequence>
<proteinExistence type="inferred from homology"/>
<name>A0A8J6BSV5_GALPY</name>
<dbReference type="GO" id="GO:0006869">
    <property type="term" value="P:lipid transport"/>
    <property type="evidence" value="ECO:0007669"/>
    <property type="project" value="InterPro"/>
</dbReference>
<dbReference type="Proteomes" id="UP000700334">
    <property type="component" value="Unassembled WGS sequence"/>
</dbReference>
<dbReference type="Pfam" id="PF05461">
    <property type="entry name" value="ApoL"/>
    <property type="match status" value="1"/>
</dbReference>
<dbReference type="PANTHER" id="PTHR14096:SF27">
    <property type="entry name" value="APOLIPOPROTEIN L2"/>
    <property type="match status" value="1"/>
</dbReference>
<evidence type="ECO:0000313" key="3">
    <source>
        <dbReference type="Proteomes" id="UP000700334"/>
    </source>
</evidence>
<comment type="similarity">
    <text evidence="1">Belongs to the apolipoprotein L family.</text>
</comment>
<dbReference type="EMBL" id="JAGFMF010011362">
    <property type="protein sequence ID" value="KAG8524869.1"/>
    <property type="molecule type" value="Genomic_DNA"/>
</dbReference>
<reference evidence="2" key="1">
    <citation type="journal article" date="2021" name="Evol. Appl.">
        <title>The genome of the Pyrenean desman and the effects of bottlenecks and inbreeding on the genomic landscape of an endangered species.</title>
        <authorList>
            <person name="Escoda L."/>
            <person name="Castresana J."/>
        </authorList>
    </citation>
    <scope>NUCLEOTIDE SEQUENCE</scope>
    <source>
        <strain evidence="2">IBE-C5619</strain>
    </source>
</reference>
<dbReference type="OrthoDB" id="6363454at2759"/>
<evidence type="ECO:0000256" key="1">
    <source>
        <dbReference type="ARBA" id="ARBA00010090"/>
    </source>
</evidence>
<dbReference type="PANTHER" id="PTHR14096">
    <property type="entry name" value="APOLIPOPROTEIN L"/>
    <property type="match status" value="1"/>
</dbReference>
<dbReference type="GO" id="GO:0042157">
    <property type="term" value="P:lipoprotein metabolic process"/>
    <property type="evidence" value="ECO:0007669"/>
    <property type="project" value="InterPro"/>
</dbReference>
<keyword evidence="3" id="KW-1185">Reference proteome</keyword>
<gene>
    <name evidence="2" type="ORF">J0S82_010808</name>
</gene>
<evidence type="ECO:0000313" key="2">
    <source>
        <dbReference type="EMBL" id="KAG8524869.1"/>
    </source>
</evidence>
<accession>A0A8J6BSV5</accession>
<dbReference type="GO" id="GO:0008289">
    <property type="term" value="F:lipid binding"/>
    <property type="evidence" value="ECO:0007669"/>
    <property type="project" value="InterPro"/>
</dbReference>
<dbReference type="InterPro" id="IPR008405">
    <property type="entry name" value="ApoL"/>
</dbReference>
<protein>
    <submittedName>
        <fullName evidence="2">Apolipoprotein L3</fullName>
    </submittedName>
</protein>
<dbReference type="AlphaFoldDB" id="A0A8J6BSV5"/>
<dbReference type="GO" id="GO:0016020">
    <property type="term" value="C:membrane"/>
    <property type="evidence" value="ECO:0007669"/>
    <property type="project" value="TreeGrafter"/>
</dbReference>
<organism evidence="2 3">
    <name type="scientific">Galemys pyrenaicus</name>
    <name type="common">Iberian desman</name>
    <name type="synonym">Pyrenean desman</name>
    <dbReference type="NCBI Taxonomy" id="202257"/>
    <lineage>
        <taxon>Eukaryota</taxon>
        <taxon>Metazoa</taxon>
        <taxon>Chordata</taxon>
        <taxon>Craniata</taxon>
        <taxon>Vertebrata</taxon>
        <taxon>Euteleostomi</taxon>
        <taxon>Mammalia</taxon>
        <taxon>Eutheria</taxon>
        <taxon>Laurasiatheria</taxon>
        <taxon>Eulipotyphla</taxon>
        <taxon>Talpidae</taxon>
        <taxon>Galemys</taxon>
    </lineage>
</organism>